<dbReference type="AlphaFoldDB" id="A0A2J8AHQ7"/>
<keyword evidence="1" id="KW-1133">Transmembrane helix</keyword>
<keyword evidence="3" id="KW-1185">Reference proteome</keyword>
<keyword evidence="1" id="KW-0812">Transmembrane</keyword>
<evidence type="ECO:0000313" key="2">
    <source>
        <dbReference type="EMBL" id="PNH12037.1"/>
    </source>
</evidence>
<gene>
    <name evidence="2" type="ORF">TSOC_001054</name>
</gene>
<keyword evidence="1" id="KW-0472">Membrane</keyword>
<feature type="transmembrane region" description="Helical" evidence="1">
    <location>
        <begin position="68"/>
        <end position="85"/>
    </location>
</feature>
<feature type="transmembrane region" description="Helical" evidence="1">
    <location>
        <begin position="6"/>
        <end position="26"/>
    </location>
</feature>
<organism evidence="2 3">
    <name type="scientific">Tetrabaena socialis</name>
    <dbReference type="NCBI Taxonomy" id="47790"/>
    <lineage>
        <taxon>Eukaryota</taxon>
        <taxon>Viridiplantae</taxon>
        <taxon>Chlorophyta</taxon>
        <taxon>core chlorophytes</taxon>
        <taxon>Chlorophyceae</taxon>
        <taxon>CS clade</taxon>
        <taxon>Chlamydomonadales</taxon>
        <taxon>Tetrabaenaceae</taxon>
        <taxon>Tetrabaena</taxon>
    </lineage>
</organism>
<comment type="caution">
    <text evidence="2">The sequence shown here is derived from an EMBL/GenBank/DDBJ whole genome shotgun (WGS) entry which is preliminary data.</text>
</comment>
<sequence length="94" mass="10530">MESPVKQYGVYLTTAGGMVVAFNCFIKQHAVLQLRKLPEGSPAREDLMAMHMLNPSHAKYAAMWGRRFATRGVLALVAPVAYVAWHMGKLKERQ</sequence>
<dbReference type="EMBL" id="PGGS01000016">
    <property type="protein sequence ID" value="PNH12037.1"/>
    <property type="molecule type" value="Genomic_DNA"/>
</dbReference>
<accession>A0A2J8AHQ7</accession>
<proteinExistence type="predicted"/>
<evidence type="ECO:0000256" key="1">
    <source>
        <dbReference type="SAM" id="Phobius"/>
    </source>
</evidence>
<name>A0A2J8AHQ7_9CHLO</name>
<protein>
    <submittedName>
        <fullName evidence="2">Uncharacterized protein</fullName>
    </submittedName>
</protein>
<evidence type="ECO:0000313" key="3">
    <source>
        <dbReference type="Proteomes" id="UP000236333"/>
    </source>
</evidence>
<dbReference type="Proteomes" id="UP000236333">
    <property type="component" value="Unassembled WGS sequence"/>
</dbReference>
<reference evidence="2 3" key="1">
    <citation type="journal article" date="2017" name="Mol. Biol. Evol.">
        <title>The 4-celled Tetrabaena socialis nuclear genome reveals the essential components for genetic control of cell number at the origin of multicellularity in the volvocine lineage.</title>
        <authorList>
            <person name="Featherston J."/>
            <person name="Arakaki Y."/>
            <person name="Hanschen E.R."/>
            <person name="Ferris P.J."/>
            <person name="Michod R.E."/>
            <person name="Olson B.J.S.C."/>
            <person name="Nozaki H."/>
            <person name="Durand P.M."/>
        </authorList>
    </citation>
    <scope>NUCLEOTIDE SEQUENCE [LARGE SCALE GENOMIC DNA]</scope>
    <source>
        <strain evidence="2 3">NIES-571</strain>
    </source>
</reference>